<keyword evidence="1" id="KW-0732">Signal</keyword>
<accession>A0A135V933</accession>
<keyword evidence="3" id="KW-1185">Reference proteome</keyword>
<sequence length="381" mass="42032">MRLSILSGAVVCATTVLAKELPKNEEVAAGGSHTYVSYFKFGRTGSTVWGWTDPSSGREFIASGLYDGTSFIEVLPDGRLLHLGFLPSYAPTGPNSWWHEIRNYKEYMVIGSELAGHGLQIFDIEKVQLLDIDEANAPVVFDKEKDLTGHFADLPLGRTHNVVINEEASYGVAVSAAPRDGGCFGGLIFFHLKDPSNPVKLGCEPQDRYVHDAQCLIYRGPDTKYEGRDICYGFNEDTLTIYDVSDKNASKIISRTSYEGATYTHQGWVLDKSNQEWLLMDDEYDEEEVVGLAADGYPVTYIWDIRSLEAPKQTGLYKATNVGIDHNQYVIDGLSYQSNYATGLRVYDVSSIPSDPTGAGVCETAYFDIYPEDDSAPGGAR</sequence>
<dbReference type="PANTHER" id="PTHR38787:SF3">
    <property type="entry name" value="REGULATORY P DOMAIN-CONTAINING PROTEIN"/>
    <property type="match status" value="1"/>
</dbReference>
<dbReference type="EMBL" id="JFFI01000159">
    <property type="protein sequence ID" value="KXH69148.1"/>
    <property type="molecule type" value="Genomic_DNA"/>
</dbReference>
<comment type="caution">
    <text evidence="2">The sequence shown here is derived from an EMBL/GenBank/DDBJ whole genome shotgun (WGS) entry which is preliminary data.</text>
</comment>
<evidence type="ECO:0000313" key="3">
    <source>
        <dbReference type="Proteomes" id="UP000070121"/>
    </source>
</evidence>
<dbReference type="NCBIfam" id="TIGR04312">
    <property type="entry name" value="choice_anch_B"/>
    <property type="match status" value="1"/>
</dbReference>
<dbReference type="InterPro" id="IPR027589">
    <property type="entry name" value="Choice_anch_B"/>
</dbReference>
<proteinExistence type="predicted"/>
<dbReference type="STRING" id="1209931.A0A135V933"/>
<reference evidence="2 3" key="1">
    <citation type="submission" date="2014-02" db="EMBL/GenBank/DDBJ databases">
        <title>The genome sequence of Colletotrichum salicis CBS 607.94.</title>
        <authorList>
            <person name="Baroncelli R."/>
            <person name="Thon M.R."/>
        </authorList>
    </citation>
    <scope>NUCLEOTIDE SEQUENCE [LARGE SCALE GENOMIC DNA]</scope>
    <source>
        <strain evidence="2 3">CBS 607.94</strain>
    </source>
</reference>
<dbReference type="PANTHER" id="PTHR38787">
    <property type="entry name" value="REGULATORY P DOMAIN-CONTAINING PROTEIN"/>
    <property type="match status" value="1"/>
</dbReference>
<gene>
    <name evidence="2" type="ORF">CSAL01_10097</name>
</gene>
<evidence type="ECO:0000313" key="2">
    <source>
        <dbReference type="EMBL" id="KXH69148.1"/>
    </source>
</evidence>
<dbReference type="Proteomes" id="UP000070121">
    <property type="component" value="Unassembled WGS sequence"/>
</dbReference>
<evidence type="ECO:0000256" key="1">
    <source>
        <dbReference type="SAM" id="SignalP"/>
    </source>
</evidence>
<feature type="signal peptide" evidence="1">
    <location>
        <begin position="1"/>
        <end position="18"/>
    </location>
</feature>
<feature type="chain" id="PRO_5007805847" evidence="1">
    <location>
        <begin position="19"/>
        <end position="381"/>
    </location>
</feature>
<organism evidence="2 3">
    <name type="scientific">Colletotrichum salicis</name>
    <dbReference type="NCBI Taxonomy" id="1209931"/>
    <lineage>
        <taxon>Eukaryota</taxon>
        <taxon>Fungi</taxon>
        <taxon>Dikarya</taxon>
        <taxon>Ascomycota</taxon>
        <taxon>Pezizomycotina</taxon>
        <taxon>Sordariomycetes</taxon>
        <taxon>Hypocreomycetidae</taxon>
        <taxon>Glomerellales</taxon>
        <taxon>Glomerellaceae</taxon>
        <taxon>Colletotrichum</taxon>
        <taxon>Colletotrichum acutatum species complex</taxon>
    </lineage>
</organism>
<dbReference type="OrthoDB" id="2099887at2759"/>
<protein>
    <submittedName>
        <fullName evidence="2">Uncharacterized protein</fullName>
    </submittedName>
</protein>
<dbReference type="GO" id="GO:0005576">
    <property type="term" value="C:extracellular region"/>
    <property type="evidence" value="ECO:0007669"/>
    <property type="project" value="TreeGrafter"/>
</dbReference>
<dbReference type="AlphaFoldDB" id="A0A135V933"/>
<name>A0A135V933_9PEZI</name>